<dbReference type="Proteomes" id="UP000656042">
    <property type="component" value="Unassembled WGS sequence"/>
</dbReference>
<dbReference type="EMBL" id="BMMX01000006">
    <property type="protein sequence ID" value="GGK87031.1"/>
    <property type="molecule type" value="Genomic_DNA"/>
</dbReference>
<keyword evidence="2" id="KW-1185">Reference proteome</keyword>
<reference evidence="1" key="2">
    <citation type="submission" date="2020-09" db="EMBL/GenBank/DDBJ databases">
        <authorList>
            <person name="Sun Q."/>
            <person name="Zhou Y."/>
        </authorList>
    </citation>
    <scope>NUCLEOTIDE SEQUENCE</scope>
    <source>
        <strain evidence="1">CGMCC 4.7299</strain>
    </source>
</reference>
<gene>
    <name evidence="1" type="ORF">GCM10012284_21430</name>
</gene>
<dbReference type="RefSeq" id="WP_229715742.1">
    <property type="nucleotide sequence ID" value="NZ_BMMX01000006.1"/>
</dbReference>
<accession>A0A8J3BZ31</accession>
<sequence>MMRPDVLVGPSPWVVDQFGDKVASELWTRVPEALSTAIDREVNTHPAMTQTSERMLANPRWPLPYEELVLFLGTLPGAQIVSIPRSVYQLVVINGHLVVPWCYGQSARMSMRDAEVGRSFGRLARELLRRFGPAWRRSRAEVPLPLDVVDEREVAKVCSAIVQAEPDPHIVIAGYACAPNLGLVRACLGEIESTDNGMIFWSHLDDLPLPPPVIPRPRRLVFP</sequence>
<organism evidence="1 2">
    <name type="scientific">Mangrovihabitans endophyticus</name>
    <dbReference type="NCBI Taxonomy" id="1751298"/>
    <lineage>
        <taxon>Bacteria</taxon>
        <taxon>Bacillati</taxon>
        <taxon>Actinomycetota</taxon>
        <taxon>Actinomycetes</taxon>
        <taxon>Micromonosporales</taxon>
        <taxon>Micromonosporaceae</taxon>
        <taxon>Mangrovihabitans</taxon>
    </lineage>
</organism>
<name>A0A8J3BZ31_9ACTN</name>
<protein>
    <submittedName>
        <fullName evidence="1">Uncharacterized protein</fullName>
    </submittedName>
</protein>
<reference evidence="1" key="1">
    <citation type="journal article" date="2014" name="Int. J. Syst. Evol. Microbiol.">
        <title>Complete genome sequence of Corynebacterium casei LMG S-19264T (=DSM 44701T), isolated from a smear-ripened cheese.</title>
        <authorList>
            <consortium name="US DOE Joint Genome Institute (JGI-PGF)"/>
            <person name="Walter F."/>
            <person name="Albersmeier A."/>
            <person name="Kalinowski J."/>
            <person name="Ruckert C."/>
        </authorList>
    </citation>
    <scope>NUCLEOTIDE SEQUENCE</scope>
    <source>
        <strain evidence="1">CGMCC 4.7299</strain>
    </source>
</reference>
<comment type="caution">
    <text evidence="1">The sequence shown here is derived from an EMBL/GenBank/DDBJ whole genome shotgun (WGS) entry which is preliminary data.</text>
</comment>
<proteinExistence type="predicted"/>
<evidence type="ECO:0000313" key="1">
    <source>
        <dbReference type="EMBL" id="GGK87031.1"/>
    </source>
</evidence>
<dbReference type="AlphaFoldDB" id="A0A8J3BZ31"/>
<evidence type="ECO:0000313" key="2">
    <source>
        <dbReference type="Proteomes" id="UP000656042"/>
    </source>
</evidence>